<keyword evidence="3" id="KW-1185">Reference proteome</keyword>
<proteinExistence type="predicted"/>
<protein>
    <submittedName>
        <fullName evidence="2">Retrovirus-related Pol polyprotein from transposon TNT 1-94</fullName>
    </submittedName>
</protein>
<sequence length="109" mass="12809">MKTNTWSLKNLPFDKKVLPSKWVYKTKTDQCGNIVRFKARLVIKGYAQKKGTDYEEVFSPVVKYSIIRYLISLVARLRLETDRLDAVLAFLQGDIDVEIYMTQPKLYER</sequence>
<reference evidence="2 3" key="1">
    <citation type="journal article" date="2019" name="Commun. Biol.">
        <title>The bagworm genome reveals a unique fibroin gene that provides high tensile strength.</title>
        <authorList>
            <person name="Kono N."/>
            <person name="Nakamura H."/>
            <person name="Ohtoshi R."/>
            <person name="Tomita M."/>
            <person name="Numata K."/>
            <person name="Arakawa K."/>
        </authorList>
    </citation>
    <scope>NUCLEOTIDE SEQUENCE [LARGE SCALE GENOMIC DNA]</scope>
</reference>
<feature type="domain" description="Reverse transcriptase Ty1/copia-type" evidence="1">
    <location>
        <begin position="4"/>
        <end position="105"/>
    </location>
</feature>
<dbReference type="AlphaFoldDB" id="A0A4C1VGA1"/>
<evidence type="ECO:0000313" key="3">
    <source>
        <dbReference type="Proteomes" id="UP000299102"/>
    </source>
</evidence>
<name>A0A4C1VGA1_EUMVA</name>
<dbReference type="Pfam" id="PF07727">
    <property type="entry name" value="RVT_2"/>
    <property type="match status" value="1"/>
</dbReference>
<organism evidence="2 3">
    <name type="scientific">Eumeta variegata</name>
    <name type="common">Bagworm moth</name>
    <name type="synonym">Eumeta japonica</name>
    <dbReference type="NCBI Taxonomy" id="151549"/>
    <lineage>
        <taxon>Eukaryota</taxon>
        <taxon>Metazoa</taxon>
        <taxon>Ecdysozoa</taxon>
        <taxon>Arthropoda</taxon>
        <taxon>Hexapoda</taxon>
        <taxon>Insecta</taxon>
        <taxon>Pterygota</taxon>
        <taxon>Neoptera</taxon>
        <taxon>Endopterygota</taxon>
        <taxon>Lepidoptera</taxon>
        <taxon>Glossata</taxon>
        <taxon>Ditrysia</taxon>
        <taxon>Tineoidea</taxon>
        <taxon>Psychidae</taxon>
        <taxon>Oiketicinae</taxon>
        <taxon>Eumeta</taxon>
    </lineage>
</organism>
<dbReference type="STRING" id="151549.A0A4C1VGA1"/>
<accession>A0A4C1VGA1</accession>
<evidence type="ECO:0000259" key="1">
    <source>
        <dbReference type="Pfam" id="PF07727"/>
    </source>
</evidence>
<gene>
    <name evidence="2" type="ORF">EVAR_80443_1</name>
</gene>
<dbReference type="Proteomes" id="UP000299102">
    <property type="component" value="Unassembled WGS sequence"/>
</dbReference>
<comment type="caution">
    <text evidence="2">The sequence shown here is derived from an EMBL/GenBank/DDBJ whole genome shotgun (WGS) entry which is preliminary data.</text>
</comment>
<dbReference type="InterPro" id="IPR013103">
    <property type="entry name" value="RVT_2"/>
</dbReference>
<dbReference type="OrthoDB" id="430476at2759"/>
<dbReference type="EMBL" id="BGZK01000344">
    <property type="protein sequence ID" value="GBP38158.1"/>
    <property type="molecule type" value="Genomic_DNA"/>
</dbReference>
<evidence type="ECO:0000313" key="2">
    <source>
        <dbReference type="EMBL" id="GBP38158.1"/>
    </source>
</evidence>